<protein>
    <recommendedName>
        <fullName evidence="11">Phosphotransferase</fullName>
        <ecNumber evidence="11">2.7.1.-</ecNumber>
    </recommendedName>
</protein>
<keyword evidence="15" id="KW-1185">Reference proteome</keyword>
<evidence type="ECO:0000256" key="4">
    <source>
        <dbReference type="ARBA" id="ARBA00022679"/>
    </source>
</evidence>
<feature type="domain" description="Hexokinase N-terminal" evidence="12">
    <location>
        <begin position="41"/>
        <end position="247"/>
    </location>
</feature>
<dbReference type="PANTHER" id="PTHR19443:SF16">
    <property type="entry name" value="HEXOKINASE TYPE 1-RELATED"/>
    <property type="match status" value="1"/>
</dbReference>
<keyword evidence="6 11" id="KW-0418">Kinase</keyword>
<evidence type="ECO:0000256" key="11">
    <source>
        <dbReference type="RuleBase" id="RU362007"/>
    </source>
</evidence>
<evidence type="ECO:0000256" key="9">
    <source>
        <dbReference type="ARBA" id="ARBA00044613"/>
    </source>
</evidence>
<dbReference type="InterPro" id="IPR022673">
    <property type="entry name" value="Hexokinase_C"/>
</dbReference>
<evidence type="ECO:0000259" key="13">
    <source>
        <dbReference type="Pfam" id="PF03727"/>
    </source>
</evidence>
<evidence type="ECO:0000256" key="10">
    <source>
        <dbReference type="ARBA" id="ARBA00047905"/>
    </source>
</evidence>
<evidence type="ECO:0000256" key="1">
    <source>
        <dbReference type="ARBA" id="ARBA00004888"/>
    </source>
</evidence>
<dbReference type="FunFam" id="3.30.420.40:FF:000034">
    <property type="entry name" value="Phosphotransferase"/>
    <property type="match status" value="1"/>
</dbReference>
<dbReference type="InterPro" id="IPR019807">
    <property type="entry name" value="Hexokinase_BS"/>
</dbReference>
<comment type="caution">
    <text evidence="14">The sequence shown here is derived from an EMBL/GenBank/DDBJ whole genome shotgun (WGS) entry which is preliminary data.</text>
</comment>
<proteinExistence type="inferred from homology"/>
<dbReference type="Gene3D" id="3.30.420.40">
    <property type="match status" value="1"/>
</dbReference>
<comment type="catalytic activity">
    <reaction evidence="9">
        <text>a D-hexose + ATP = a D-hexose 6-phosphate + ADP + H(+)</text>
        <dbReference type="Rhea" id="RHEA:22740"/>
        <dbReference type="ChEBI" id="CHEBI:4194"/>
        <dbReference type="ChEBI" id="CHEBI:15378"/>
        <dbReference type="ChEBI" id="CHEBI:30616"/>
        <dbReference type="ChEBI" id="CHEBI:229467"/>
        <dbReference type="ChEBI" id="CHEBI:456216"/>
        <dbReference type="EC" id="2.7.1.1"/>
    </reaction>
    <physiologicalReaction direction="left-to-right" evidence="9">
        <dbReference type="Rhea" id="RHEA:22741"/>
    </physiologicalReaction>
</comment>
<dbReference type="InterPro" id="IPR001312">
    <property type="entry name" value="Hexokinase"/>
</dbReference>
<keyword evidence="7 11" id="KW-0067">ATP-binding</keyword>
<reference evidence="14 15" key="1">
    <citation type="submission" date="2024-09" db="EMBL/GenBank/DDBJ databases">
        <title>Chromosome-scale assembly of Riccia fluitans.</title>
        <authorList>
            <person name="Paukszto L."/>
            <person name="Sawicki J."/>
            <person name="Karawczyk K."/>
            <person name="Piernik-Szablinska J."/>
            <person name="Szczecinska M."/>
            <person name="Mazdziarz M."/>
        </authorList>
    </citation>
    <scope>NUCLEOTIDE SEQUENCE [LARGE SCALE GENOMIC DNA]</scope>
    <source>
        <strain evidence="14">Rf_01</strain>
        <tissue evidence="14">Aerial parts of the thallus</tissue>
    </source>
</reference>
<comment type="similarity">
    <text evidence="3 11">Belongs to the hexokinase family.</text>
</comment>
<evidence type="ECO:0000313" key="15">
    <source>
        <dbReference type="Proteomes" id="UP001605036"/>
    </source>
</evidence>
<dbReference type="Pfam" id="PF00349">
    <property type="entry name" value="Hexokinase_1"/>
    <property type="match status" value="1"/>
</dbReference>
<comment type="pathway">
    <text evidence="2">Carbohydrate metabolism; hexose metabolism.</text>
</comment>
<dbReference type="SUPFAM" id="SSF53067">
    <property type="entry name" value="Actin-like ATPase domain"/>
    <property type="match status" value="2"/>
</dbReference>
<dbReference type="PROSITE" id="PS00378">
    <property type="entry name" value="HEXOKINASE_1"/>
    <property type="match status" value="1"/>
</dbReference>
<dbReference type="EC" id="2.7.1.-" evidence="11"/>
<name>A0ABD1YFR4_9MARC</name>
<keyword evidence="8 11" id="KW-0324">Glycolysis</keyword>
<sequence>MCGIADRITDCIGLKYVSRAVKAASRQIHRRDPMEECVMIVEQFRKICCTSADVLNLLVNDLVSSMEAGLKTKDSKNSPKMLPSFVENLPNGSEKGSYFALDLGGTNFRILHVELGGRKAKVVKQEVEECSIPEKLKIATGRELFDFIAEKLSTFVRKTHGSTLSNHDWHHHQRKELQLGFTFSFPVDQKSIDGGSLLEWTKGFKCDGVIGENVVQLLEEALARNGLEMKVNVLINDTVGTLAAGRYLYDNTIIAIILGTGTNSAYIESSAALRLKLDESQLPKSTTTVINTEWSYFWSPYLPVTDIDMELLHESPLPGQQQYEKLISGMYLGEIVRRVLQKLQRQSGVFGKSVLSNLANPHSLDARTMSVMHEDESCGLQKVAKVLEENFDIVGTSLELRRLVQTVCDVVCQRAGRLAAVGIVAMLKKIGWDQASTTITIAVDGGLYEHYKKFRGYLFDAMRELLGEKVAENISIVLCKDGSGIGAALLAASHS</sequence>
<comment type="catalytic activity">
    <reaction evidence="10">
        <text>D-fructose + ATP = D-fructose 6-phosphate + ADP + H(+)</text>
        <dbReference type="Rhea" id="RHEA:16125"/>
        <dbReference type="ChEBI" id="CHEBI:15378"/>
        <dbReference type="ChEBI" id="CHEBI:30616"/>
        <dbReference type="ChEBI" id="CHEBI:37721"/>
        <dbReference type="ChEBI" id="CHEBI:61527"/>
        <dbReference type="ChEBI" id="CHEBI:456216"/>
        <dbReference type="EC" id="2.7.1.1"/>
    </reaction>
    <physiologicalReaction direction="left-to-right" evidence="10">
        <dbReference type="Rhea" id="RHEA:16126"/>
    </physiologicalReaction>
</comment>
<evidence type="ECO:0000256" key="7">
    <source>
        <dbReference type="ARBA" id="ARBA00022840"/>
    </source>
</evidence>
<dbReference type="Pfam" id="PF03727">
    <property type="entry name" value="Hexokinase_2"/>
    <property type="match status" value="1"/>
</dbReference>
<dbReference type="InterPro" id="IPR043129">
    <property type="entry name" value="ATPase_NBD"/>
</dbReference>
<dbReference type="AlphaFoldDB" id="A0ABD1YFR4"/>
<feature type="domain" description="Hexokinase C-terminal" evidence="13">
    <location>
        <begin position="254"/>
        <end position="492"/>
    </location>
</feature>
<accession>A0ABD1YFR4</accession>
<evidence type="ECO:0000256" key="6">
    <source>
        <dbReference type="ARBA" id="ARBA00022777"/>
    </source>
</evidence>
<dbReference type="GO" id="GO:0004340">
    <property type="term" value="F:glucokinase activity"/>
    <property type="evidence" value="ECO:0007669"/>
    <property type="project" value="UniProtKB-ARBA"/>
</dbReference>
<keyword evidence="5 11" id="KW-0547">Nucleotide-binding</keyword>
<comment type="pathway">
    <text evidence="1">Carbohydrate degradation; glycolysis; D-glyceraldehyde 3-phosphate and glycerone phosphate from D-glucose: step 1/4.</text>
</comment>
<dbReference type="PANTHER" id="PTHR19443">
    <property type="entry name" value="HEXOKINASE"/>
    <property type="match status" value="1"/>
</dbReference>
<dbReference type="GO" id="GO:0006096">
    <property type="term" value="P:glycolytic process"/>
    <property type="evidence" value="ECO:0007669"/>
    <property type="project" value="UniProtKB-KW"/>
</dbReference>
<dbReference type="PROSITE" id="PS51748">
    <property type="entry name" value="HEXOKINASE_2"/>
    <property type="match status" value="1"/>
</dbReference>
<dbReference type="PRINTS" id="PR00475">
    <property type="entry name" value="HEXOKINASE"/>
</dbReference>
<dbReference type="EMBL" id="JBHFFA010000004">
    <property type="protein sequence ID" value="KAL2629548.1"/>
    <property type="molecule type" value="Genomic_DNA"/>
</dbReference>
<dbReference type="InterPro" id="IPR022672">
    <property type="entry name" value="Hexokinase_N"/>
</dbReference>
<evidence type="ECO:0000256" key="5">
    <source>
        <dbReference type="ARBA" id="ARBA00022741"/>
    </source>
</evidence>
<evidence type="ECO:0000256" key="3">
    <source>
        <dbReference type="ARBA" id="ARBA00009225"/>
    </source>
</evidence>
<dbReference type="GO" id="GO:0005524">
    <property type="term" value="F:ATP binding"/>
    <property type="evidence" value="ECO:0007669"/>
    <property type="project" value="UniProtKB-UniRule"/>
</dbReference>
<dbReference type="Gene3D" id="3.40.367.20">
    <property type="match status" value="1"/>
</dbReference>
<dbReference type="Proteomes" id="UP001605036">
    <property type="component" value="Unassembled WGS sequence"/>
</dbReference>
<evidence type="ECO:0000259" key="12">
    <source>
        <dbReference type="Pfam" id="PF00349"/>
    </source>
</evidence>
<evidence type="ECO:0000256" key="2">
    <source>
        <dbReference type="ARBA" id="ARBA00005028"/>
    </source>
</evidence>
<organism evidence="14 15">
    <name type="scientific">Riccia fluitans</name>
    <dbReference type="NCBI Taxonomy" id="41844"/>
    <lineage>
        <taxon>Eukaryota</taxon>
        <taxon>Viridiplantae</taxon>
        <taxon>Streptophyta</taxon>
        <taxon>Embryophyta</taxon>
        <taxon>Marchantiophyta</taxon>
        <taxon>Marchantiopsida</taxon>
        <taxon>Marchantiidae</taxon>
        <taxon>Marchantiales</taxon>
        <taxon>Ricciaceae</taxon>
        <taxon>Riccia</taxon>
    </lineage>
</organism>
<keyword evidence="4 11" id="KW-0808">Transferase</keyword>
<gene>
    <name evidence="14" type="ORF">R1flu_014234</name>
</gene>
<evidence type="ECO:0000256" key="8">
    <source>
        <dbReference type="ARBA" id="ARBA00023152"/>
    </source>
</evidence>
<evidence type="ECO:0000313" key="14">
    <source>
        <dbReference type="EMBL" id="KAL2629548.1"/>
    </source>
</evidence>